<keyword evidence="9 15" id="KW-0067">ATP-binding</keyword>
<keyword evidence="8" id="KW-0418">Kinase</keyword>
<accession>A0A453LN70</accession>
<dbReference type="Gene3D" id="3.30.200.20">
    <property type="entry name" value="Phosphorylase Kinase, domain 1"/>
    <property type="match status" value="1"/>
</dbReference>
<dbReference type="PROSITE" id="PS50011">
    <property type="entry name" value="PROTEIN_KINASE_DOM"/>
    <property type="match status" value="1"/>
</dbReference>
<dbReference type="GO" id="GO:0005524">
    <property type="term" value="F:ATP binding"/>
    <property type="evidence" value="ECO:0007669"/>
    <property type="project" value="UniProtKB-UniRule"/>
</dbReference>
<dbReference type="InterPro" id="IPR025287">
    <property type="entry name" value="WAK_GUB"/>
</dbReference>
<dbReference type="SMART" id="SM00179">
    <property type="entry name" value="EGF_CA"/>
    <property type="match status" value="1"/>
</dbReference>
<keyword evidence="10 16" id="KW-1133">Transmembrane helix</keyword>
<evidence type="ECO:0000256" key="7">
    <source>
        <dbReference type="ARBA" id="ARBA00022741"/>
    </source>
</evidence>
<evidence type="ECO:0000256" key="16">
    <source>
        <dbReference type="SAM" id="Phobius"/>
    </source>
</evidence>
<dbReference type="Gene3D" id="1.10.510.10">
    <property type="entry name" value="Transferase(Phosphotransferase) domain 1"/>
    <property type="match status" value="1"/>
</dbReference>
<evidence type="ECO:0000256" key="14">
    <source>
        <dbReference type="PROSITE-ProRule" id="PRU00076"/>
    </source>
</evidence>
<evidence type="ECO:0000256" key="3">
    <source>
        <dbReference type="ARBA" id="ARBA00022536"/>
    </source>
</evidence>
<evidence type="ECO:0000256" key="12">
    <source>
        <dbReference type="ARBA" id="ARBA00023157"/>
    </source>
</evidence>
<dbReference type="InterPro" id="IPR017441">
    <property type="entry name" value="Protein_kinase_ATP_BS"/>
</dbReference>
<keyword evidence="11 16" id="KW-0472">Membrane</keyword>
<dbReference type="PROSITE" id="PS50026">
    <property type="entry name" value="EGF_3"/>
    <property type="match status" value="1"/>
</dbReference>
<dbReference type="GO" id="GO:0005509">
    <property type="term" value="F:calcium ion binding"/>
    <property type="evidence" value="ECO:0007669"/>
    <property type="project" value="InterPro"/>
</dbReference>
<evidence type="ECO:0000256" key="9">
    <source>
        <dbReference type="ARBA" id="ARBA00022840"/>
    </source>
</evidence>
<dbReference type="InterPro" id="IPR045274">
    <property type="entry name" value="WAK-like"/>
</dbReference>
<feature type="transmembrane region" description="Helical" evidence="16">
    <location>
        <begin position="681"/>
        <end position="704"/>
    </location>
</feature>
<keyword evidence="13" id="KW-0325">Glycoprotein</keyword>
<keyword evidence="21" id="KW-1185">Reference proteome</keyword>
<dbReference type="CDD" id="cd00054">
    <property type="entry name" value="EGF_CA"/>
    <property type="match status" value="1"/>
</dbReference>
<dbReference type="PROSITE" id="PS00010">
    <property type="entry name" value="ASX_HYDROXYL"/>
    <property type="match status" value="1"/>
</dbReference>
<dbReference type="InterPro" id="IPR049883">
    <property type="entry name" value="NOTCH1_EGF-like"/>
</dbReference>
<evidence type="ECO:0000256" key="10">
    <source>
        <dbReference type="ARBA" id="ARBA00022989"/>
    </source>
</evidence>
<feature type="binding site" evidence="15">
    <location>
        <position position="785"/>
    </location>
    <ligand>
        <name>ATP</name>
        <dbReference type="ChEBI" id="CHEBI:30616"/>
    </ligand>
</feature>
<dbReference type="PANTHER" id="PTHR27005:SF220">
    <property type="entry name" value="PROTEIN KINASE DOMAIN-CONTAINING PROTEIN"/>
    <property type="match status" value="1"/>
</dbReference>
<reference evidence="21" key="1">
    <citation type="journal article" date="2014" name="Science">
        <title>Ancient hybridizations among the ancestral genomes of bread wheat.</title>
        <authorList>
            <consortium name="International Wheat Genome Sequencing Consortium,"/>
            <person name="Marcussen T."/>
            <person name="Sandve S.R."/>
            <person name="Heier L."/>
            <person name="Spannagl M."/>
            <person name="Pfeifer M."/>
            <person name="Jakobsen K.S."/>
            <person name="Wulff B.B."/>
            <person name="Steuernagel B."/>
            <person name="Mayer K.F."/>
            <person name="Olsen O.A."/>
        </authorList>
    </citation>
    <scope>NUCLEOTIDE SEQUENCE [LARGE SCALE GENOMIC DNA]</scope>
    <source>
        <strain evidence="21">cv. AL8/78</strain>
    </source>
</reference>
<dbReference type="InterPro" id="IPR001881">
    <property type="entry name" value="EGF-like_Ca-bd_dom"/>
</dbReference>
<dbReference type="GO" id="GO:0004674">
    <property type="term" value="F:protein serine/threonine kinase activity"/>
    <property type="evidence" value="ECO:0007669"/>
    <property type="project" value="UniProtKB-KW"/>
</dbReference>
<evidence type="ECO:0008006" key="22">
    <source>
        <dbReference type="Google" id="ProtNLM"/>
    </source>
</evidence>
<dbReference type="InterPro" id="IPR018097">
    <property type="entry name" value="EGF_Ca-bd_CS"/>
</dbReference>
<reference evidence="20" key="3">
    <citation type="journal article" date="2017" name="Nature">
        <title>Genome sequence of the progenitor of the wheat D genome Aegilops tauschii.</title>
        <authorList>
            <person name="Luo M.C."/>
            <person name="Gu Y.Q."/>
            <person name="Puiu D."/>
            <person name="Wang H."/>
            <person name="Twardziok S.O."/>
            <person name="Deal K.R."/>
            <person name="Huo N."/>
            <person name="Zhu T."/>
            <person name="Wang L."/>
            <person name="Wang Y."/>
            <person name="McGuire P.E."/>
            <person name="Liu S."/>
            <person name="Long H."/>
            <person name="Ramasamy R.K."/>
            <person name="Rodriguez J.C."/>
            <person name="Van S.L."/>
            <person name="Yuan L."/>
            <person name="Wang Z."/>
            <person name="Xia Z."/>
            <person name="Xiao L."/>
            <person name="Anderson O.D."/>
            <person name="Ouyang S."/>
            <person name="Liang Y."/>
            <person name="Zimin A.V."/>
            <person name="Pertea G."/>
            <person name="Qi P."/>
            <person name="Bennetzen J.L."/>
            <person name="Dai X."/>
            <person name="Dawson M.W."/>
            <person name="Muller H.G."/>
            <person name="Kugler K."/>
            <person name="Rivarola-Duarte L."/>
            <person name="Spannagl M."/>
            <person name="Mayer K.F.X."/>
            <person name="Lu F.H."/>
            <person name="Bevan M.W."/>
            <person name="Leroy P."/>
            <person name="Li P."/>
            <person name="You F.M."/>
            <person name="Sun Q."/>
            <person name="Liu Z."/>
            <person name="Lyons E."/>
            <person name="Wicker T."/>
            <person name="Salzberg S.L."/>
            <person name="Devos K.M."/>
            <person name="Dvorak J."/>
        </authorList>
    </citation>
    <scope>NUCLEOTIDE SEQUENCE [LARGE SCALE GENOMIC DNA]</scope>
    <source>
        <strain evidence="20">cv. AL8/78</strain>
    </source>
</reference>
<evidence type="ECO:0000256" key="5">
    <source>
        <dbReference type="ARBA" id="ARBA00022692"/>
    </source>
</evidence>
<dbReference type="GO" id="GO:0030247">
    <property type="term" value="F:polysaccharide binding"/>
    <property type="evidence" value="ECO:0007669"/>
    <property type="project" value="InterPro"/>
</dbReference>
<dbReference type="AlphaFoldDB" id="A0A453LN70"/>
<dbReference type="InterPro" id="IPR001245">
    <property type="entry name" value="Ser-Thr/Tyr_kinase_cat_dom"/>
</dbReference>
<evidence type="ECO:0000256" key="15">
    <source>
        <dbReference type="PROSITE-ProRule" id="PRU10141"/>
    </source>
</evidence>
<evidence type="ECO:0000256" key="4">
    <source>
        <dbReference type="ARBA" id="ARBA00022679"/>
    </source>
</evidence>
<evidence type="ECO:0000256" key="2">
    <source>
        <dbReference type="ARBA" id="ARBA00022527"/>
    </source>
</evidence>
<dbReference type="PROSITE" id="PS00108">
    <property type="entry name" value="PROTEIN_KINASE_ST"/>
    <property type="match status" value="1"/>
</dbReference>
<dbReference type="CDD" id="cd00055">
    <property type="entry name" value="EGF_Lam"/>
    <property type="match status" value="1"/>
</dbReference>
<dbReference type="Gene3D" id="2.10.25.10">
    <property type="entry name" value="Laminin"/>
    <property type="match status" value="1"/>
</dbReference>
<feature type="chain" id="PRO_5019116989" description="Protein kinase domain-containing protein" evidence="17">
    <location>
        <begin position="30"/>
        <end position="1082"/>
    </location>
</feature>
<keyword evidence="12" id="KW-1015">Disulfide bond</keyword>
<dbReference type="Gramene" id="AET5Gv20848800.3">
    <property type="protein sequence ID" value="AET5Gv20848800.3"/>
    <property type="gene ID" value="AET5Gv20848800"/>
</dbReference>
<dbReference type="PANTHER" id="PTHR27005">
    <property type="entry name" value="WALL-ASSOCIATED RECEPTOR KINASE-LIKE 21"/>
    <property type="match status" value="1"/>
</dbReference>
<dbReference type="FunFam" id="3.30.200.20:FF:000043">
    <property type="entry name" value="Wall-associated receptor kinase 2"/>
    <property type="match status" value="1"/>
</dbReference>
<feature type="domain" description="EGF-like" evidence="19">
    <location>
        <begin position="332"/>
        <end position="369"/>
    </location>
</feature>
<name>A0A453LN70_AEGTS</name>
<dbReference type="InterPro" id="IPR000152">
    <property type="entry name" value="EGF-type_Asp/Asn_hydroxyl_site"/>
</dbReference>
<dbReference type="PROSITE" id="PS00107">
    <property type="entry name" value="PROTEIN_KINASE_ATP"/>
    <property type="match status" value="1"/>
</dbReference>
<dbReference type="GO" id="GO:0007166">
    <property type="term" value="P:cell surface receptor signaling pathway"/>
    <property type="evidence" value="ECO:0007669"/>
    <property type="project" value="InterPro"/>
</dbReference>
<evidence type="ECO:0000256" key="8">
    <source>
        <dbReference type="ARBA" id="ARBA00022777"/>
    </source>
</evidence>
<protein>
    <recommendedName>
        <fullName evidence="22">Protein kinase domain-containing protein</fullName>
    </recommendedName>
</protein>
<dbReference type="InterPro" id="IPR000719">
    <property type="entry name" value="Prot_kinase_dom"/>
</dbReference>
<comment type="subcellular location">
    <subcellularLocation>
        <location evidence="1">Membrane</location>
        <topology evidence="1">Single-pass type I membrane protein</topology>
    </subcellularLocation>
</comment>
<feature type="domain" description="Protein kinase" evidence="18">
    <location>
        <begin position="756"/>
        <end position="1026"/>
    </location>
</feature>
<dbReference type="PROSITE" id="PS01187">
    <property type="entry name" value="EGF_CA"/>
    <property type="match status" value="1"/>
</dbReference>
<reference evidence="20" key="4">
    <citation type="submission" date="2019-03" db="UniProtKB">
        <authorList>
            <consortium name="EnsemblPlants"/>
        </authorList>
    </citation>
    <scope>IDENTIFICATION</scope>
</reference>
<keyword evidence="5 16" id="KW-0812">Transmembrane</keyword>
<feature type="signal peptide" evidence="17">
    <location>
        <begin position="1"/>
        <end position="29"/>
    </location>
</feature>
<dbReference type="STRING" id="200361.A0A453LN70"/>
<evidence type="ECO:0000256" key="1">
    <source>
        <dbReference type="ARBA" id="ARBA00004479"/>
    </source>
</evidence>
<sequence length="1082" mass="117233">HSRSEIMAIIAPAALVVIVVVSPLAAGGAAPPSPAIGMPGCDTTCGNISVPYPFGMGPARCYHSPGFNLTCDNTITPPRLLLGGGGILQVEGFILEMSMVLVRRTPGDIRVDADDGSGSLFAAGLGNADEGAYIMLPDVWNELVLLGCNVRATLLVSSGGDSGNGTVVSACSSLCGEKGHGPLRDVPSSLESSMLCTGEGCCQAPIVAVKAAAVSGSSYSVQIEWFGRNNRSADEERMPTRVFVANKGWFENKKVSRQLLYPKRSPAKDVATGVPIWLSWEFGQDPSRNHRHSNISSSSTVRCDDDLTQVGYTCYCKQGYQGNPYIPDGCQDINECELPEDYCPGGVCTNTIGSFDCGCPPGTHGNNSTPGGCVPFISEADRCSPSCGEVHVHYPFGVGPSHCYRPGFNLTCDYPGSGKPPRLLLDSYGAFQIQEISIQNSTLRVTSSVATIEAETINPYSFHFNNYFSEGGDALFSLSTRNELVLSGCNVQATLLGPGDDPTIVSGCATFCSDSDMNAGRVPIASHASDKKSCYGMGCCRAPISTSIDGMPDMLSFKFADPNSVQNNSQPPYALIAEEGWFDNRLISDQQIHAHKSKLRFKPNVPIILQWEVLHPSGLPNANMKSLQKCPTEVAANICKSTNSHCKPGNRGYSCRCREGYHGNPYAPKGCKGGPVTLKGISVIIGVSCGMGLVILVLASLFVSKKLKHRRTHMLKRKFFEQNHGQLLEQLVSQRAGIAEQMIITLEELNKATHNFDKDLVVGGGGHGTVYKGILSNQHIVAIKKPKKVIPKEIDEFINEVAILSQINHKNVVKLYGCCLETEVPMLVYEFISNGTLYDHLHVEGPISLSWNNRLRIATETAKSLAYLHSTAAIPIIHRDVKSANILLDDTLVAKVADFGASRYIPMEKSGLTTRAQGTRGYWDPMYFYTGRLTEKSDVYSFGVVLVELLTRKKPFSYLSSDDESLIVHFVTLFLEGNLLQILDPQVIQEGGKEVQEVAAIATSCVKLSGEGRPTMRQVELTLEGLRASEEHVLDKVVAKKVYNNNIKVGVQSNTLVRKGNEGSTRRYSMEEEFILSASYPW</sequence>
<keyword evidence="3 14" id="KW-0245">EGF-like domain</keyword>
<dbReference type="InterPro" id="IPR002049">
    <property type="entry name" value="LE_dom"/>
</dbReference>
<evidence type="ECO:0000256" key="11">
    <source>
        <dbReference type="ARBA" id="ARBA00023136"/>
    </source>
</evidence>
<keyword evidence="6 17" id="KW-0732">Signal</keyword>
<dbReference type="GO" id="GO:0005886">
    <property type="term" value="C:plasma membrane"/>
    <property type="evidence" value="ECO:0007669"/>
    <property type="project" value="TreeGrafter"/>
</dbReference>
<reference evidence="21" key="2">
    <citation type="journal article" date="2017" name="Nat. Plants">
        <title>The Aegilops tauschii genome reveals multiple impacts of transposons.</title>
        <authorList>
            <person name="Zhao G."/>
            <person name="Zou C."/>
            <person name="Li K."/>
            <person name="Wang K."/>
            <person name="Li T."/>
            <person name="Gao L."/>
            <person name="Zhang X."/>
            <person name="Wang H."/>
            <person name="Yang Z."/>
            <person name="Liu X."/>
            <person name="Jiang W."/>
            <person name="Mao L."/>
            <person name="Kong X."/>
            <person name="Jiao Y."/>
            <person name="Jia J."/>
        </authorList>
    </citation>
    <scope>NUCLEOTIDE SEQUENCE [LARGE SCALE GENOMIC DNA]</scope>
    <source>
        <strain evidence="21">cv. AL8/78</strain>
    </source>
</reference>
<dbReference type="SMART" id="SM00181">
    <property type="entry name" value="EGF"/>
    <property type="match status" value="3"/>
</dbReference>
<reference evidence="20" key="5">
    <citation type="journal article" date="2021" name="G3 (Bethesda)">
        <title>Aegilops tauschii genome assembly Aet v5.0 features greater sequence contiguity and improved annotation.</title>
        <authorList>
            <person name="Wang L."/>
            <person name="Zhu T."/>
            <person name="Rodriguez J.C."/>
            <person name="Deal K.R."/>
            <person name="Dubcovsky J."/>
            <person name="McGuire P.E."/>
            <person name="Lux T."/>
            <person name="Spannagl M."/>
            <person name="Mayer K.F.X."/>
            <person name="Baldrich P."/>
            <person name="Meyers B.C."/>
            <person name="Huo N."/>
            <person name="Gu Y.Q."/>
            <person name="Zhou H."/>
            <person name="Devos K.M."/>
            <person name="Bennetzen J.L."/>
            <person name="Unver T."/>
            <person name="Budak H."/>
            <person name="Gulick P.J."/>
            <person name="Galiba G."/>
            <person name="Kalapos B."/>
            <person name="Nelson D.R."/>
            <person name="Li P."/>
            <person name="You F.M."/>
            <person name="Luo M.C."/>
            <person name="Dvorak J."/>
        </authorList>
    </citation>
    <scope>NUCLEOTIDE SEQUENCE [LARGE SCALE GENOMIC DNA]</scope>
    <source>
        <strain evidence="20">cv. AL8/78</strain>
    </source>
</reference>
<evidence type="ECO:0000259" key="19">
    <source>
        <dbReference type="PROSITE" id="PS50026"/>
    </source>
</evidence>
<evidence type="ECO:0000313" key="20">
    <source>
        <dbReference type="EnsemblPlants" id="AET5Gv20848800.3"/>
    </source>
</evidence>
<dbReference type="SMART" id="SM00220">
    <property type="entry name" value="S_TKc"/>
    <property type="match status" value="1"/>
</dbReference>
<dbReference type="Pfam" id="PF07714">
    <property type="entry name" value="PK_Tyr_Ser-Thr"/>
    <property type="match status" value="1"/>
</dbReference>
<dbReference type="FunFam" id="1.10.510.10:FF:000084">
    <property type="entry name" value="Wall-associated receptor kinase 2"/>
    <property type="match status" value="1"/>
</dbReference>
<dbReference type="Proteomes" id="UP000015105">
    <property type="component" value="Chromosome 5D"/>
</dbReference>
<dbReference type="SUPFAM" id="SSF57196">
    <property type="entry name" value="EGF/Laminin"/>
    <property type="match status" value="1"/>
</dbReference>
<keyword evidence="7 15" id="KW-0547">Nucleotide-binding</keyword>
<proteinExistence type="predicted"/>
<evidence type="ECO:0000256" key="13">
    <source>
        <dbReference type="ARBA" id="ARBA00023180"/>
    </source>
</evidence>
<dbReference type="InterPro" id="IPR008271">
    <property type="entry name" value="Ser/Thr_kinase_AS"/>
</dbReference>
<dbReference type="SUPFAM" id="SSF56112">
    <property type="entry name" value="Protein kinase-like (PK-like)"/>
    <property type="match status" value="1"/>
</dbReference>
<organism evidence="20 21">
    <name type="scientific">Aegilops tauschii subsp. strangulata</name>
    <name type="common">Goatgrass</name>
    <dbReference type="NCBI Taxonomy" id="200361"/>
    <lineage>
        <taxon>Eukaryota</taxon>
        <taxon>Viridiplantae</taxon>
        <taxon>Streptophyta</taxon>
        <taxon>Embryophyta</taxon>
        <taxon>Tracheophyta</taxon>
        <taxon>Spermatophyta</taxon>
        <taxon>Magnoliopsida</taxon>
        <taxon>Liliopsida</taxon>
        <taxon>Poales</taxon>
        <taxon>Poaceae</taxon>
        <taxon>BOP clade</taxon>
        <taxon>Pooideae</taxon>
        <taxon>Triticodae</taxon>
        <taxon>Triticeae</taxon>
        <taxon>Triticinae</taxon>
        <taxon>Aegilops</taxon>
    </lineage>
</organism>
<dbReference type="Pfam" id="PF07645">
    <property type="entry name" value="EGF_CA"/>
    <property type="match status" value="1"/>
</dbReference>
<dbReference type="InterPro" id="IPR011009">
    <property type="entry name" value="Kinase-like_dom_sf"/>
</dbReference>
<keyword evidence="2" id="KW-0723">Serine/threonine-protein kinase</keyword>
<evidence type="ECO:0000313" key="21">
    <source>
        <dbReference type="Proteomes" id="UP000015105"/>
    </source>
</evidence>
<dbReference type="Pfam" id="PF13947">
    <property type="entry name" value="GUB_WAK_bind"/>
    <property type="match status" value="2"/>
</dbReference>
<comment type="caution">
    <text evidence="14">Lacks conserved residue(s) required for the propagation of feature annotation.</text>
</comment>
<dbReference type="InterPro" id="IPR000742">
    <property type="entry name" value="EGF"/>
</dbReference>
<evidence type="ECO:0000256" key="17">
    <source>
        <dbReference type="SAM" id="SignalP"/>
    </source>
</evidence>
<keyword evidence="4" id="KW-0808">Transferase</keyword>
<dbReference type="EnsemblPlants" id="AET5Gv20848800.3">
    <property type="protein sequence ID" value="AET5Gv20848800.3"/>
    <property type="gene ID" value="AET5Gv20848800"/>
</dbReference>
<evidence type="ECO:0000256" key="6">
    <source>
        <dbReference type="ARBA" id="ARBA00022729"/>
    </source>
</evidence>
<evidence type="ECO:0000259" key="18">
    <source>
        <dbReference type="PROSITE" id="PS50011"/>
    </source>
</evidence>